<reference evidence="3 4" key="1">
    <citation type="submission" date="2021-07" db="EMBL/GenBank/DDBJ databases">
        <title>Genomic diversity and antimicrobial resistance of Prevotella spp. isolated from chronic lung disease airways.</title>
        <authorList>
            <person name="Webb K.A."/>
            <person name="Olagoke O.S."/>
            <person name="Baird T."/>
            <person name="Neill J."/>
            <person name="Pham A."/>
            <person name="Wells T.J."/>
            <person name="Ramsay K.A."/>
            <person name="Bell S.C."/>
            <person name="Sarovich D.S."/>
            <person name="Price E.P."/>
        </authorList>
    </citation>
    <scope>NUCLEOTIDE SEQUENCE [LARGE SCALE GENOMIC DNA]</scope>
    <source>
        <strain evidence="3 4">SCHI0027.S.6</strain>
    </source>
</reference>
<feature type="transmembrane region" description="Helical" evidence="2">
    <location>
        <begin position="119"/>
        <end position="142"/>
    </location>
</feature>
<keyword evidence="2" id="KW-1133">Transmembrane helix</keyword>
<proteinExistence type="predicted"/>
<name>A0ABS6Y7H4_9BACT</name>
<organism evidence="3 4">
    <name type="scientific">Prevotella melaninogenica</name>
    <dbReference type="NCBI Taxonomy" id="28132"/>
    <lineage>
        <taxon>Bacteria</taxon>
        <taxon>Pseudomonadati</taxon>
        <taxon>Bacteroidota</taxon>
        <taxon>Bacteroidia</taxon>
        <taxon>Bacteroidales</taxon>
        <taxon>Prevotellaceae</taxon>
        <taxon>Prevotella</taxon>
    </lineage>
</organism>
<feature type="transmembrane region" description="Helical" evidence="2">
    <location>
        <begin position="154"/>
        <end position="171"/>
    </location>
</feature>
<feature type="transmembrane region" description="Helical" evidence="2">
    <location>
        <begin position="6"/>
        <end position="25"/>
    </location>
</feature>
<keyword evidence="4" id="KW-1185">Reference proteome</keyword>
<feature type="transmembrane region" description="Helical" evidence="2">
    <location>
        <begin position="75"/>
        <end position="90"/>
    </location>
</feature>
<evidence type="ECO:0000256" key="1">
    <source>
        <dbReference type="SAM" id="MobiDB-lite"/>
    </source>
</evidence>
<evidence type="ECO:0000313" key="4">
    <source>
        <dbReference type="Proteomes" id="UP000812077"/>
    </source>
</evidence>
<feature type="region of interest" description="Disordered" evidence="1">
    <location>
        <begin position="205"/>
        <end position="227"/>
    </location>
</feature>
<accession>A0ABS6Y7H4</accession>
<keyword evidence="2" id="KW-0472">Membrane</keyword>
<evidence type="ECO:0000313" key="3">
    <source>
        <dbReference type="EMBL" id="MBW4755459.1"/>
    </source>
</evidence>
<dbReference type="RefSeq" id="WP_219433917.1">
    <property type="nucleotide sequence ID" value="NZ_JAHXCP010000023.1"/>
</dbReference>
<feature type="compositionally biased region" description="Basic and acidic residues" evidence="1">
    <location>
        <begin position="215"/>
        <end position="227"/>
    </location>
</feature>
<keyword evidence="2" id="KW-0812">Transmembrane</keyword>
<evidence type="ECO:0000256" key="2">
    <source>
        <dbReference type="SAM" id="Phobius"/>
    </source>
</evidence>
<comment type="caution">
    <text evidence="3">The sequence shown here is derived from an EMBL/GenBank/DDBJ whole genome shotgun (WGS) entry which is preliminary data.</text>
</comment>
<dbReference type="Proteomes" id="UP000812077">
    <property type="component" value="Unassembled WGS sequence"/>
</dbReference>
<dbReference type="EMBL" id="JAHXCP010000023">
    <property type="protein sequence ID" value="MBW4755459.1"/>
    <property type="molecule type" value="Genomic_DNA"/>
</dbReference>
<gene>
    <name evidence="3" type="ORF">KZO77_10555</name>
</gene>
<sequence>MVYLYIKIILAILLSAIPFIFSIFIKPKTKDGKWKNVFTLSDINSEKVANGAGKVRKFIMRIYEAMKYSDNARKFFIMLLIITMIVVQWIDSEATQTAVKAIIGNRENVHLDKESMIKFFPFITSPIVTILSMIYTLILFRYKWSNKLLTKIGTSKKVIVLFVAMIMLSIVVGSGRFFLLGEILFLTLIWALILPKKKGEGYPDGGTRIKRGKKAEKYDMYSERKAA</sequence>
<protein>
    <submittedName>
        <fullName evidence="3">Uncharacterized protein</fullName>
    </submittedName>
</protein>